<evidence type="ECO:0000313" key="2">
    <source>
        <dbReference type="Proteomes" id="UP001292182"/>
    </source>
</evidence>
<dbReference type="EMBL" id="JAOBTW010000012">
    <property type="protein sequence ID" value="MDZ7282788.1"/>
    <property type="molecule type" value="Genomic_DNA"/>
</dbReference>
<proteinExistence type="predicted"/>
<comment type="caution">
    <text evidence="1">The sequence shown here is derived from an EMBL/GenBank/DDBJ whole genome shotgun (WGS) entry which is preliminary data.</text>
</comment>
<gene>
    <name evidence="1" type="ORF">N4G62_12195</name>
</gene>
<accession>A0ABU5LS92</accession>
<protein>
    <submittedName>
        <fullName evidence="1">Uncharacterized protein</fullName>
    </submittedName>
</protein>
<dbReference type="Proteomes" id="UP001292182">
    <property type="component" value="Unassembled WGS sequence"/>
</dbReference>
<organism evidence="1 2">
    <name type="scientific">Sphingomonas sanguinis</name>
    <dbReference type="NCBI Taxonomy" id="33051"/>
    <lineage>
        <taxon>Bacteria</taxon>
        <taxon>Pseudomonadati</taxon>
        <taxon>Pseudomonadota</taxon>
        <taxon>Alphaproteobacteria</taxon>
        <taxon>Sphingomonadales</taxon>
        <taxon>Sphingomonadaceae</taxon>
        <taxon>Sphingomonas</taxon>
    </lineage>
</organism>
<reference evidence="2" key="1">
    <citation type="submission" date="2023-07" db="EMBL/GenBank/DDBJ databases">
        <title>Whole genome sequence analysis of rice epiphytic Sphingomonas sanguinis OsEp_Plm_15B2.</title>
        <authorList>
            <person name="Sahu K.P."/>
            <person name="Asharani P."/>
            <person name="Reddy B."/>
            <person name="Kumar A."/>
        </authorList>
    </citation>
    <scope>NUCLEOTIDE SEQUENCE [LARGE SCALE GENOMIC DNA]</scope>
    <source>
        <strain evidence="2">OsEp_Plm_15B2</strain>
    </source>
</reference>
<name>A0ABU5LS92_9SPHN</name>
<evidence type="ECO:0000313" key="1">
    <source>
        <dbReference type="EMBL" id="MDZ7282788.1"/>
    </source>
</evidence>
<sequence length="110" mass="11740">MTRIIGAEHVLLLLREKLARAGQRRAGPSATARTDPRPLDRLRAMAGFDALGEEERRRAVVHALLAEELGDAVANDAAFGAVLDDVLRIIAEMPGGGAMIDRAAMALRDG</sequence>
<keyword evidence="2" id="KW-1185">Reference proteome</keyword>
<dbReference type="RefSeq" id="WP_322539651.1">
    <property type="nucleotide sequence ID" value="NZ_JAOBTW010000012.1"/>
</dbReference>